<organism evidence="3 4">
    <name type="scientific">Paractinoplanes ferrugineus</name>
    <dbReference type="NCBI Taxonomy" id="113564"/>
    <lineage>
        <taxon>Bacteria</taxon>
        <taxon>Bacillati</taxon>
        <taxon>Actinomycetota</taxon>
        <taxon>Actinomycetes</taxon>
        <taxon>Micromonosporales</taxon>
        <taxon>Micromonosporaceae</taxon>
        <taxon>Paractinoplanes</taxon>
    </lineage>
</organism>
<evidence type="ECO:0000256" key="1">
    <source>
        <dbReference type="SAM" id="MobiDB-lite"/>
    </source>
</evidence>
<keyword evidence="2" id="KW-0812">Transmembrane</keyword>
<feature type="transmembrane region" description="Helical" evidence="2">
    <location>
        <begin position="231"/>
        <end position="254"/>
    </location>
</feature>
<feature type="compositionally biased region" description="Pro residues" evidence="1">
    <location>
        <begin position="53"/>
        <end position="75"/>
    </location>
</feature>
<accession>A0A919IWX7</accession>
<feature type="compositionally biased region" description="Polar residues" evidence="1">
    <location>
        <begin position="39"/>
        <end position="50"/>
    </location>
</feature>
<gene>
    <name evidence="3" type="ORF">Afe05nite_15140</name>
</gene>
<feature type="region of interest" description="Disordered" evidence="1">
    <location>
        <begin position="1"/>
        <end position="114"/>
    </location>
</feature>
<reference evidence="3" key="1">
    <citation type="submission" date="2021-01" db="EMBL/GenBank/DDBJ databases">
        <title>Whole genome shotgun sequence of Actinoplanes ferrugineus NBRC 15555.</title>
        <authorList>
            <person name="Komaki H."/>
            <person name="Tamura T."/>
        </authorList>
    </citation>
    <scope>NUCLEOTIDE SEQUENCE</scope>
    <source>
        <strain evidence="3">NBRC 15555</strain>
    </source>
</reference>
<feature type="compositionally biased region" description="Low complexity" evidence="1">
    <location>
        <begin position="76"/>
        <end position="86"/>
    </location>
</feature>
<proteinExistence type="predicted"/>
<dbReference type="RefSeq" id="WP_203816278.1">
    <property type="nucleotide sequence ID" value="NZ_BAAABP010000007.1"/>
</dbReference>
<keyword evidence="2" id="KW-1133">Transmembrane helix</keyword>
<feature type="transmembrane region" description="Helical" evidence="2">
    <location>
        <begin position="300"/>
        <end position="316"/>
    </location>
</feature>
<feature type="transmembrane region" description="Helical" evidence="2">
    <location>
        <begin position="177"/>
        <end position="199"/>
    </location>
</feature>
<keyword evidence="2" id="KW-0472">Membrane</keyword>
<keyword evidence="4" id="KW-1185">Reference proteome</keyword>
<feature type="compositionally biased region" description="Pro residues" evidence="1">
    <location>
        <begin position="87"/>
        <end position="114"/>
    </location>
</feature>
<name>A0A919IWX7_9ACTN</name>
<evidence type="ECO:0000256" key="2">
    <source>
        <dbReference type="SAM" id="Phobius"/>
    </source>
</evidence>
<dbReference type="EMBL" id="BOMM01000011">
    <property type="protein sequence ID" value="GIE09674.1"/>
    <property type="molecule type" value="Genomic_DNA"/>
</dbReference>
<feature type="transmembrane region" description="Helical" evidence="2">
    <location>
        <begin position="337"/>
        <end position="358"/>
    </location>
</feature>
<dbReference type="Proteomes" id="UP000598174">
    <property type="component" value="Unassembled WGS sequence"/>
</dbReference>
<evidence type="ECO:0000313" key="4">
    <source>
        <dbReference type="Proteomes" id="UP000598174"/>
    </source>
</evidence>
<feature type="transmembrane region" description="Helical" evidence="2">
    <location>
        <begin position="275"/>
        <end position="294"/>
    </location>
</feature>
<evidence type="ECO:0000313" key="3">
    <source>
        <dbReference type="EMBL" id="GIE09674.1"/>
    </source>
</evidence>
<comment type="caution">
    <text evidence="3">The sequence shown here is derived from an EMBL/GenBank/DDBJ whole genome shotgun (WGS) entry which is preliminary data.</text>
</comment>
<dbReference type="AlphaFoldDB" id="A0A919IWX7"/>
<feature type="transmembrane region" description="Helical" evidence="2">
    <location>
        <begin position="378"/>
        <end position="399"/>
    </location>
</feature>
<sequence>MTEQNPGTPDDEPRPPAPRSTTAGDDPPAAVDPWKGMTGSWTHPAPSQWTPPADQPDPWATPHPGAGPDPWPPSQPGAQPGAQPNPWAMPQPGAIPPPGAHQPPPGYPPPGYPPPGYPQMPPGYGPPVGHYPYAQAAYGAQSYAQLPAAFYAGPNDPLVSSDFSGWWNKSFRLLRAAWRPIAVLQIVSAIPQIVFLVLLDIRTNDLVTTLNSNAEPTTAELRALFDPYLGLLLPLLIALLVGLVSTLASLQLLIQQATGQPLSIGTALRAAVRRAPALIGWCVPAMLMVGVGLLFCLLPGIYLAFVFAVLSTVVLLERGNAIGRVFALFHADFGASLARVVVAGGIAFALNTLADIITRPIAATAGASTTTSIVTQTIAGLIAVVGATLTIAMMLTAYADMRARHEPFSTAYLQPQTR</sequence>
<protein>
    <submittedName>
        <fullName evidence="3">Uncharacterized protein</fullName>
    </submittedName>
</protein>